<proteinExistence type="predicted"/>
<organism evidence="1 2">
    <name type="scientific">Parasponia andersonii</name>
    <name type="common">Sponia andersonii</name>
    <dbReference type="NCBI Taxonomy" id="3476"/>
    <lineage>
        <taxon>Eukaryota</taxon>
        <taxon>Viridiplantae</taxon>
        <taxon>Streptophyta</taxon>
        <taxon>Embryophyta</taxon>
        <taxon>Tracheophyta</taxon>
        <taxon>Spermatophyta</taxon>
        <taxon>Magnoliopsida</taxon>
        <taxon>eudicotyledons</taxon>
        <taxon>Gunneridae</taxon>
        <taxon>Pentapetalae</taxon>
        <taxon>rosids</taxon>
        <taxon>fabids</taxon>
        <taxon>Rosales</taxon>
        <taxon>Cannabaceae</taxon>
        <taxon>Parasponia</taxon>
    </lineage>
</organism>
<evidence type="ECO:0000313" key="1">
    <source>
        <dbReference type="EMBL" id="PON40919.1"/>
    </source>
</evidence>
<sequence length="297" mass="34332">MPLVNDQMDSTSTRESPTNLLQKIDNHPFHPYHSLILQDHHVSCSSTEEFYCSTCTQTKNFTSIYQCEQYSKCKFRICSECFTMVPNIEYPGLEHTLCFMEKIDEDVECDADDSYCKRDYRCDELDHTTYSFIFRCVAISTSSICYVVRCRAPLNITSVLKGEELKDRDLIILSANEQAVEQDMEGKKKTLKDVIKSLSEEDRKVKVVKVKNYTVAWYLRANLRNLLKKHGDVSDDDVGSELTMEMKNLAFHFLCRVINGMSRTMKKTSLKSFLEIGMATSNLRVVWDLELCLCMNN</sequence>
<dbReference type="AlphaFoldDB" id="A0A2P5AWK5"/>
<comment type="caution">
    <text evidence="1">The sequence shown here is derived from an EMBL/GenBank/DDBJ whole genome shotgun (WGS) entry which is preliminary data.</text>
</comment>
<name>A0A2P5AWK5_PARAD</name>
<gene>
    <name evidence="1" type="ORF">PanWU01x14_293610</name>
</gene>
<accession>A0A2P5AWK5</accession>
<dbReference type="EMBL" id="JXTB01000429">
    <property type="protein sequence ID" value="PON40919.1"/>
    <property type="molecule type" value="Genomic_DNA"/>
</dbReference>
<reference evidence="2" key="1">
    <citation type="submission" date="2016-06" db="EMBL/GenBank/DDBJ databases">
        <title>Parallel loss of symbiosis genes in relatives of nitrogen-fixing non-legume Parasponia.</title>
        <authorList>
            <person name="Van Velzen R."/>
            <person name="Holmer R."/>
            <person name="Bu F."/>
            <person name="Rutten L."/>
            <person name="Van Zeijl A."/>
            <person name="Liu W."/>
            <person name="Santuari L."/>
            <person name="Cao Q."/>
            <person name="Sharma T."/>
            <person name="Shen D."/>
            <person name="Roswanjaya Y."/>
            <person name="Wardhani T."/>
            <person name="Kalhor M.S."/>
            <person name="Jansen J."/>
            <person name="Van den Hoogen J."/>
            <person name="Gungor B."/>
            <person name="Hartog M."/>
            <person name="Hontelez J."/>
            <person name="Verver J."/>
            <person name="Yang W.-C."/>
            <person name="Schijlen E."/>
            <person name="Repin R."/>
            <person name="Schilthuizen M."/>
            <person name="Schranz E."/>
            <person name="Heidstra R."/>
            <person name="Miyata K."/>
            <person name="Fedorova E."/>
            <person name="Kohlen W."/>
            <person name="Bisseling T."/>
            <person name="Smit S."/>
            <person name="Geurts R."/>
        </authorList>
    </citation>
    <scope>NUCLEOTIDE SEQUENCE [LARGE SCALE GENOMIC DNA]</scope>
    <source>
        <strain evidence="2">cv. WU1-14</strain>
    </source>
</reference>
<dbReference type="Proteomes" id="UP000237105">
    <property type="component" value="Unassembled WGS sequence"/>
</dbReference>
<evidence type="ECO:0000313" key="2">
    <source>
        <dbReference type="Proteomes" id="UP000237105"/>
    </source>
</evidence>
<keyword evidence="2" id="KW-1185">Reference proteome</keyword>
<protein>
    <submittedName>
        <fullName evidence="1">Uncharacterized protein</fullName>
    </submittedName>
</protein>